<reference evidence="1" key="1">
    <citation type="submission" date="2023-02" db="EMBL/GenBank/DDBJ databases">
        <title>Isolation, identification, and genome analysis of Vibrio campbellii in the Penaeus vannamei larvae stage.</title>
        <authorList>
            <person name="Huang T."/>
            <person name="Zhang B."/>
        </authorList>
    </citation>
    <scope>NUCLEOTIDE SEQUENCE</scope>
    <source>
        <strain evidence="1">20220413_1</strain>
    </source>
</reference>
<dbReference type="EMBL" id="CP117988">
    <property type="protein sequence ID" value="WDG07105.1"/>
    <property type="molecule type" value="Genomic_DNA"/>
</dbReference>
<sequence length="109" mass="12339">MIVNDFNNVVIFIDLDQKPYLIGRKPDQNEKVGAISSIERMPNVSIFAIGSEESLEENKNFIINQNIHSHQMLSKPFNGKQLQRFIGENIASHKAELVKSPTFGQRLTA</sequence>
<dbReference type="RefSeq" id="WP_274290315.1">
    <property type="nucleotide sequence ID" value="NZ_CP117988.1"/>
</dbReference>
<evidence type="ECO:0000313" key="1">
    <source>
        <dbReference type="EMBL" id="WDG07105.1"/>
    </source>
</evidence>
<accession>A0AAQ2XWC2</accession>
<protein>
    <submittedName>
        <fullName evidence="1">Uncharacterized protein</fullName>
    </submittedName>
</protein>
<dbReference type="Proteomes" id="UP001219537">
    <property type="component" value="Chromosome 1"/>
</dbReference>
<gene>
    <name evidence="1" type="ORF">PUN50_10120</name>
</gene>
<dbReference type="AlphaFoldDB" id="A0AAQ2XWC2"/>
<evidence type="ECO:0000313" key="2">
    <source>
        <dbReference type="Proteomes" id="UP001219537"/>
    </source>
</evidence>
<name>A0AAQ2XWC2_9VIBR</name>
<proteinExistence type="predicted"/>
<organism evidence="1 2">
    <name type="scientific">Vibrio campbellii</name>
    <dbReference type="NCBI Taxonomy" id="680"/>
    <lineage>
        <taxon>Bacteria</taxon>
        <taxon>Pseudomonadati</taxon>
        <taxon>Pseudomonadota</taxon>
        <taxon>Gammaproteobacteria</taxon>
        <taxon>Vibrionales</taxon>
        <taxon>Vibrionaceae</taxon>
        <taxon>Vibrio</taxon>
    </lineage>
</organism>